<dbReference type="EMBL" id="JAHWGI010001040">
    <property type="protein sequence ID" value="KAK3921626.1"/>
    <property type="molecule type" value="Genomic_DNA"/>
</dbReference>
<feature type="non-terminal residue" evidence="1">
    <location>
        <position position="1"/>
    </location>
</feature>
<reference evidence="1" key="2">
    <citation type="journal article" date="2023" name="BMC Genomics">
        <title>Pest status, molecular evolution, and epigenetic factors derived from the genome assembly of Frankliniella fusca, a thysanopteran phytovirus vector.</title>
        <authorList>
            <person name="Catto M.A."/>
            <person name="Labadie P.E."/>
            <person name="Jacobson A.L."/>
            <person name="Kennedy G.G."/>
            <person name="Srinivasan R."/>
            <person name="Hunt B.G."/>
        </authorList>
    </citation>
    <scope>NUCLEOTIDE SEQUENCE</scope>
    <source>
        <strain evidence="1">PL_HMW_Pooled</strain>
    </source>
</reference>
<dbReference type="Proteomes" id="UP001219518">
    <property type="component" value="Unassembled WGS sequence"/>
</dbReference>
<evidence type="ECO:0000313" key="1">
    <source>
        <dbReference type="EMBL" id="KAK3921626.1"/>
    </source>
</evidence>
<gene>
    <name evidence="1" type="ORF">KUF71_010799</name>
</gene>
<dbReference type="AlphaFoldDB" id="A0AAE1HHT4"/>
<sequence>SGERSDIKILKRYTVSHIVVEDGALVVPFRRLACGREVAKWVYWAHTSRSALEWSGKQAVIVEDMRLGVACRWPGQGRAPTGRVLNLLEMADKTIGTPMEYTGR</sequence>
<accession>A0AAE1HHT4</accession>
<proteinExistence type="predicted"/>
<name>A0AAE1HHT4_9NEOP</name>
<comment type="caution">
    <text evidence="1">The sequence shown here is derived from an EMBL/GenBank/DDBJ whole genome shotgun (WGS) entry which is preliminary data.</text>
</comment>
<keyword evidence="2" id="KW-1185">Reference proteome</keyword>
<evidence type="ECO:0000313" key="2">
    <source>
        <dbReference type="Proteomes" id="UP001219518"/>
    </source>
</evidence>
<organism evidence="1 2">
    <name type="scientific">Frankliniella fusca</name>
    <dbReference type="NCBI Taxonomy" id="407009"/>
    <lineage>
        <taxon>Eukaryota</taxon>
        <taxon>Metazoa</taxon>
        <taxon>Ecdysozoa</taxon>
        <taxon>Arthropoda</taxon>
        <taxon>Hexapoda</taxon>
        <taxon>Insecta</taxon>
        <taxon>Pterygota</taxon>
        <taxon>Neoptera</taxon>
        <taxon>Paraneoptera</taxon>
        <taxon>Thysanoptera</taxon>
        <taxon>Terebrantia</taxon>
        <taxon>Thripoidea</taxon>
        <taxon>Thripidae</taxon>
        <taxon>Frankliniella</taxon>
    </lineage>
</organism>
<protein>
    <submittedName>
        <fullName evidence="1">1-deoxy-D-xylulose 5-phosphate reductoisomerase</fullName>
    </submittedName>
</protein>
<reference evidence="1" key="1">
    <citation type="submission" date="2021-07" db="EMBL/GenBank/DDBJ databases">
        <authorList>
            <person name="Catto M.A."/>
            <person name="Jacobson A."/>
            <person name="Kennedy G."/>
            <person name="Labadie P."/>
            <person name="Hunt B.G."/>
            <person name="Srinivasan R."/>
        </authorList>
    </citation>
    <scope>NUCLEOTIDE SEQUENCE</scope>
    <source>
        <strain evidence="1">PL_HMW_Pooled</strain>
        <tissue evidence="1">Head</tissue>
    </source>
</reference>